<dbReference type="SMART" id="SM00112">
    <property type="entry name" value="CA"/>
    <property type="match status" value="5"/>
</dbReference>
<dbReference type="PANTHER" id="PTHR24028">
    <property type="entry name" value="CADHERIN-87A"/>
    <property type="match status" value="1"/>
</dbReference>
<dbReference type="InterPro" id="IPR020894">
    <property type="entry name" value="Cadherin_CS"/>
</dbReference>
<dbReference type="AlphaFoldDB" id="A0A9P0INM4"/>
<feature type="region of interest" description="Disordered" evidence="9">
    <location>
        <begin position="658"/>
        <end position="732"/>
    </location>
</feature>
<dbReference type="CDD" id="cd11304">
    <property type="entry name" value="Cadherin_repeat"/>
    <property type="match status" value="5"/>
</dbReference>
<keyword evidence="6 10" id="KW-0472">Membrane</keyword>
<dbReference type="InterPro" id="IPR015919">
    <property type="entry name" value="Cadherin-like_sf"/>
</dbReference>
<dbReference type="PANTHER" id="PTHR24028:SF339">
    <property type="entry name" value="CADHERIN DOMAIN-CONTAINING PROTEIN"/>
    <property type="match status" value="1"/>
</dbReference>
<keyword evidence="5 10" id="KW-1133">Transmembrane helix</keyword>
<keyword evidence="11" id="KW-0732">Signal</keyword>
<feature type="signal peptide" evidence="11">
    <location>
        <begin position="1"/>
        <end position="25"/>
    </location>
</feature>
<reference evidence="13" key="2">
    <citation type="submission" date="2022-10" db="EMBL/GenBank/DDBJ databases">
        <authorList>
            <consortium name="ENA_rothamsted_submissions"/>
            <consortium name="culmorum"/>
            <person name="King R."/>
        </authorList>
    </citation>
    <scope>NUCLEOTIDE SEQUENCE</scope>
</reference>
<dbReference type="SUPFAM" id="SSF49313">
    <property type="entry name" value="Cadherin-like"/>
    <property type="match status" value="4"/>
</dbReference>
<evidence type="ECO:0000256" key="4">
    <source>
        <dbReference type="ARBA" id="ARBA00022837"/>
    </source>
</evidence>
<evidence type="ECO:0000256" key="7">
    <source>
        <dbReference type="ARBA" id="ARBA00023180"/>
    </source>
</evidence>
<evidence type="ECO:0000256" key="2">
    <source>
        <dbReference type="ARBA" id="ARBA00022692"/>
    </source>
</evidence>
<evidence type="ECO:0000256" key="8">
    <source>
        <dbReference type="PROSITE-ProRule" id="PRU00043"/>
    </source>
</evidence>
<evidence type="ECO:0000313" key="14">
    <source>
        <dbReference type="Proteomes" id="UP001154329"/>
    </source>
</evidence>
<evidence type="ECO:0000256" key="10">
    <source>
        <dbReference type="SAM" id="Phobius"/>
    </source>
</evidence>
<name>A0A9P0INM4_APHGO</name>
<evidence type="ECO:0000256" key="1">
    <source>
        <dbReference type="ARBA" id="ARBA00004167"/>
    </source>
</evidence>
<keyword evidence="4 8" id="KW-0106">Calcium</keyword>
<keyword evidence="14" id="KW-1185">Reference proteome</keyword>
<keyword evidence="3" id="KW-0677">Repeat</keyword>
<evidence type="ECO:0000256" key="5">
    <source>
        <dbReference type="ARBA" id="ARBA00022989"/>
    </source>
</evidence>
<dbReference type="Gene3D" id="2.60.40.60">
    <property type="entry name" value="Cadherins"/>
    <property type="match status" value="5"/>
</dbReference>
<keyword evidence="7" id="KW-0325">Glycoprotein</keyword>
<dbReference type="InterPro" id="IPR002126">
    <property type="entry name" value="Cadherin-like_dom"/>
</dbReference>
<accession>A0A9P0INM4</accession>
<feature type="compositionally biased region" description="Low complexity" evidence="9">
    <location>
        <begin position="705"/>
        <end position="721"/>
    </location>
</feature>
<dbReference type="Pfam" id="PF00028">
    <property type="entry name" value="Cadherin"/>
    <property type="match status" value="1"/>
</dbReference>
<protein>
    <recommendedName>
        <fullName evidence="12">Cadherin domain-containing protein</fullName>
    </recommendedName>
</protein>
<dbReference type="OrthoDB" id="6250271at2759"/>
<evidence type="ECO:0000313" key="13">
    <source>
        <dbReference type="EMBL" id="CAH1711976.1"/>
    </source>
</evidence>
<evidence type="ECO:0000256" key="11">
    <source>
        <dbReference type="SAM" id="SignalP"/>
    </source>
</evidence>
<dbReference type="GO" id="GO:0007156">
    <property type="term" value="P:homophilic cell adhesion via plasma membrane adhesion molecules"/>
    <property type="evidence" value="ECO:0007669"/>
    <property type="project" value="InterPro"/>
</dbReference>
<feature type="domain" description="Cadherin" evidence="12">
    <location>
        <begin position="251"/>
        <end position="457"/>
    </location>
</feature>
<feature type="chain" id="PRO_5040365143" description="Cadherin domain-containing protein" evidence="11">
    <location>
        <begin position="26"/>
        <end position="778"/>
    </location>
</feature>
<feature type="domain" description="Cadherin" evidence="12">
    <location>
        <begin position="143"/>
        <end position="250"/>
    </location>
</feature>
<comment type="subcellular location">
    <subcellularLocation>
        <location evidence="1">Membrane</location>
        <topology evidence="1">Single-pass membrane protein</topology>
    </subcellularLocation>
</comment>
<gene>
    <name evidence="13" type="ORF">APHIGO_LOCUS1814</name>
</gene>
<organism evidence="13 14">
    <name type="scientific">Aphis gossypii</name>
    <name type="common">Cotton aphid</name>
    <dbReference type="NCBI Taxonomy" id="80765"/>
    <lineage>
        <taxon>Eukaryota</taxon>
        <taxon>Metazoa</taxon>
        <taxon>Ecdysozoa</taxon>
        <taxon>Arthropoda</taxon>
        <taxon>Hexapoda</taxon>
        <taxon>Insecta</taxon>
        <taxon>Pterygota</taxon>
        <taxon>Neoptera</taxon>
        <taxon>Paraneoptera</taxon>
        <taxon>Hemiptera</taxon>
        <taxon>Sternorrhyncha</taxon>
        <taxon>Aphidomorpha</taxon>
        <taxon>Aphidoidea</taxon>
        <taxon>Aphididae</taxon>
        <taxon>Aphidini</taxon>
        <taxon>Aphis</taxon>
        <taxon>Aphis</taxon>
    </lineage>
</organism>
<evidence type="ECO:0000256" key="3">
    <source>
        <dbReference type="ARBA" id="ARBA00022737"/>
    </source>
</evidence>
<feature type="transmembrane region" description="Helical" evidence="10">
    <location>
        <begin position="567"/>
        <end position="589"/>
    </location>
</feature>
<dbReference type="Proteomes" id="UP001154329">
    <property type="component" value="Chromosome 1"/>
</dbReference>
<dbReference type="PROSITE" id="PS00232">
    <property type="entry name" value="CADHERIN_1"/>
    <property type="match status" value="1"/>
</dbReference>
<dbReference type="PROSITE" id="PS50268">
    <property type="entry name" value="CADHERIN_2"/>
    <property type="match status" value="3"/>
</dbReference>
<dbReference type="GO" id="GO:0005509">
    <property type="term" value="F:calcium ion binding"/>
    <property type="evidence" value="ECO:0007669"/>
    <property type="project" value="UniProtKB-UniRule"/>
</dbReference>
<dbReference type="InterPro" id="IPR050174">
    <property type="entry name" value="Protocadherin/Cadherin-CA"/>
</dbReference>
<dbReference type="EMBL" id="OU899034">
    <property type="protein sequence ID" value="CAH1711976.1"/>
    <property type="molecule type" value="Genomic_DNA"/>
</dbReference>
<proteinExistence type="predicted"/>
<dbReference type="FunFam" id="2.60.40.60:FF:000262">
    <property type="entry name" value="protocadherin-23 isoform X2"/>
    <property type="match status" value="1"/>
</dbReference>
<reference evidence="13" key="1">
    <citation type="submission" date="2022-02" db="EMBL/GenBank/DDBJ databases">
        <authorList>
            <person name="King R."/>
        </authorList>
    </citation>
    <scope>NUCLEOTIDE SEQUENCE</scope>
</reference>
<sequence length="778" mass="85705">MLTKTKRCLQLVGVLISIWLGHVGSQAVVDNRCYLENGGSAESFFVSEDVPVGSIIGVLKINGDTSETGNINLSLKEVDSPIAILPGTKELTLTKLLDKEGISGPSSVYVNVICERKHTADPNFAIPVSIRVTDANDNAPIFVNAPYVLNISEVTVVGTRVLQGIKAVDADQLGPFSTVHYTVLPGPHSDFFVFVNGLEGTLVLRKALDYETLSNFTISIRAQDQGNPPQYTDTVIFVNIIDADDQNPKFYDERYTATLPDNAVKGTKLRVFPREIAAYDQDLGINANIFYTLNSDTQDSRYFELDRVSGSVTVKRAIPEDDLLQPITMVIRATQFDNPDRYALATLAISRPGTSLRELQFLQDHYQAGVLENVPLESVLLTVITNKPKDKRLKYWLSNYTDIFSISISGDIILKKPLDYETIDNYVFYAFATDSFMNTSAFVNITVLNVNDWDPRFRYPQYEFYVPDISLSQLLPGTVIGKVEAADGDRGDRVTLALRGPESRMFAIEDSGDIVLGDLSDLNTSTAHLVAVATDTGIPPRQASVPVIVHLPDTIIRSAGRTSANSYTLFVIFGVILGVLSLVIIALIVHIQKNKRPKQLGTATNFDVRTKFEGFKRTNPIYDEKRLVGVGTKMQNPLFNPKEDSADPLYTATVKTTRMFPGTTNGNGRAKMGAVQQTLPRSRHKFPAPAPPQVPRGSGGGGRSPAGSSTTTTTATPSPVSRFSRMPHWPTEAIPKRVKKLSWDDRNSCAHMTREIDPSVSVTPVEETRREDNLTVYF</sequence>
<evidence type="ECO:0000259" key="12">
    <source>
        <dbReference type="PROSITE" id="PS50268"/>
    </source>
</evidence>
<evidence type="ECO:0000256" key="6">
    <source>
        <dbReference type="ARBA" id="ARBA00023136"/>
    </source>
</evidence>
<keyword evidence="2 10" id="KW-0812">Transmembrane</keyword>
<dbReference type="PRINTS" id="PR00205">
    <property type="entry name" value="CADHERIN"/>
</dbReference>
<evidence type="ECO:0000256" key="9">
    <source>
        <dbReference type="SAM" id="MobiDB-lite"/>
    </source>
</evidence>
<feature type="domain" description="Cadherin" evidence="12">
    <location>
        <begin position="46"/>
        <end position="142"/>
    </location>
</feature>
<dbReference type="GO" id="GO:0005886">
    <property type="term" value="C:plasma membrane"/>
    <property type="evidence" value="ECO:0007669"/>
    <property type="project" value="InterPro"/>
</dbReference>